<proteinExistence type="predicted"/>
<name>A0AAU8NG64_9BACL</name>
<keyword evidence="2" id="KW-0813">Transport</keyword>
<protein>
    <submittedName>
        <fullName evidence="9">MFS transporter</fullName>
    </submittedName>
</protein>
<evidence type="ECO:0000256" key="5">
    <source>
        <dbReference type="ARBA" id="ARBA00022989"/>
    </source>
</evidence>
<dbReference type="AlphaFoldDB" id="A0AAU8NG64"/>
<feature type="transmembrane region" description="Helical" evidence="7">
    <location>
        <begin position="221"/>
        <end position="242"/>
    </location>
</feature>
<keyword evidence="3" id="KW-1003">Cell membrane</keyword>
<feature type="transmembrane region" description="Helical" evidence="7">
    <location>
        <begin position="342"/>
        <end position="363"/>
    </location>
</feature>
<comment type="subcellular location">
    <subcellularLocation>
        <location evidence="1">Cell membrane</location>
        <topology evidence="1">Multi-pass membrane protein</topology>
    </subcellularLocation>
</comment>
<dbReference type="GO" id="GO:0022857">
    <property type="term" value="F:transmembrane transporter activity"/>
    <property type="evidence" value="ECO:0007669"/>
    <property type="project" value="InterPro"/>
</dbReference>
<feature type="domain" description="Major facilitator superfamily (MFS) profile" evidence="8">
    <location>
        <begin position="9"/>
        <end position="390"/>
    </location>
</feature>
<keyword evidence="6 7" id="KW-0472">Membrane</keyword>
<dbReference type="EMBL" id="CP159992">
    <property type="protein sequence ID" value="XCP96493.1"/>
    <property type="molecule type" value="Genomic_DNA"/>
</dbReference>
<evidence type="ECO:0000256" key="1">
    <source>
        <dbReference type="ARBA" id="ARBA00004651"/>
    </source>
</evidence>
<dbReference type="Pfam" id="PF07690">
    <property type="entry name" value="MFS_1"/>
    <property type="match status" value="1"/>
</dbReference>
<evidence type="ECO:0000256" key="6">
    <source>
        <dbReference type="ARBA" id="ARBA00023136"/>
    </source>
</evidence>
<feature type="transmembrane region" description="Helical" evidence="7">
    <location>
        <begin position="46"/>
        <end position="68"/>
    </location>
</feature>
<feature type="transmembrane region" description="Helical" evidence="7">
    <location>
        <begin position="311"/>
        <end position="330"/>
    </location>
</feature>
<dbReference type="PANTHER" id="PTHR43266:SF8">
    <property type="entry name" value="MACROLIDE-EFFLUX PROTEIN"/>
    <property type="match status" value="1"/>
</dbReference>
<dbReference type="InterPro" id="IPR036259">
    <property type="entry name" value="MFS_trans_sf"/>
</dbReference>
<gene>
    <name evidence="9" type="ORF">ABXS70_07255</name>
</gene>
<evidence type="ECO:0000256" key="3">
    <source>
        <dbReference type="ARBA" id="ARBA00022475"/>
    </source>
</evidence>
<feature type="transmembrane region" description="Helical" evidence="7">
    <location>
        <begin position="369"/>
        <end position="387"/>
    </location>
</feature>
<evidence type="ECO:0000256" key="2">
    <source>
        <dbReference type="ARBA" id="ARBA00022448"/>
    </source>
</evidence>
<feature type="transmembrane region" description="Helical" evidence="7">
    <location>
        <begin position="165"/>
        <end position="186"/>
    </location>
</feature>
<dbReference type="InterPro" id="IPR011701">
    <property type="entry name" value="MFS"/>
</dbReference>
<evidence type="ECO:0000259" key="8">
    <source>
        <dbReference type="PROSITE" id="PS50850"/>
    </source>
</evidence>
<reference evidence="9" key="1">
    <citation type="submission" date="2024-05" db="EMBL/GenBank/DDBJ databases">
        <title>Draft genome assemblies of 36 bacteria isolated from hibernating arctic ground squirrels.</title>
        <authorList>
            <person name="McKee H."/>
            <person name="Mullen L."/>
            <person name="Drown D.M."/>
            <person name="Duddleston K.N."/>
        </authorList>
    </citation>
    <scope>NUCLEOTIDE SEQUENCE</scope>
    <source>
        <strain evidence="9">AN1007</strain>
    </source>
</reference>
<dbReference type="Gene3D" id="1.20.1250.20">
    <property type="entry name" value="MFS general substrate transporter like domains"/>
    <property type="match status" value="1"/>
</dbReference>
<dbReference type="PROSITE" id="PS50850">
    <property type="entry name" value="MFS"/>
    <property type="match status" value="1"/>
</dbReference>
<accession>A0AAU8NG64</accession>
<dbReference type="SUPFAM" id="SSF103473">
    <property type="entry name" value="MFS general substrate transporter"/>
    <property type="match status" value="1"/>
</dbReference>
<dbReference type="PANTHER" id="PTHR43266">
    <property type="entry name" value="MACROLIDE-EFFLUX PROTEIN"/>
    <property type="match status" value="1"/>
</dbReference>
<keyword evidence="4 7" id="KW-0812">Transmembrane</keyword>
<organism evidence="9">
    <name type="scientific">Paenibacillus sp. AN1007</name>
    <dbReference type="NCBI Taxonomy" id="3151385"/>
    <lineage>
        <taxon>Bacteria</taxon>
        <taxon>Bacillati</taxon>
        <taxon>Bacillota</taxon>
        <taxon>Bacilli</taxon>
        <taxon>Bacillales</taxon>
        <taxon>Paenibacillaceae</taxon>
        <taxon>Paenibacillus</taxon>
    </lineage>
</organism>
<feature type="transmembrane region" description="Helical" evidence="7">
    <location>
        <begin position="254"/>
        <end position="273"/>
    </location>
</feature>
<sequence length="417" mass="45423">MNTLIRNRAFLIITGSDLLQNLAIWIRNMAILYYIMEQTQGNPVAISFITVLEYAPIFVFSVIGGALADRWNPKRTMITGDILSALSIVIIIGILSSGYWQVLYAAALISSIVSQFSQPSSVKIVRRNVKREHVQTAIAVTQSASSLFLILGPVVGTFIYTTMGIQTSMIVLLILFMVSAVLLTFLPKDEVKRETSDSLLADIKEGWHYVQQSRSLKMLSLVFACVGLSAGLINPLTIFLVTERLGLEQTALQFLSGASGLGLLIGGGIAAALSSKLNQTKTLIIGLLCLAVTMLGEVLSSWLWLTMGLTFLSSISLAFINVIISSYMVSRIDEHLIGRVNGTITPLFMGTMLLGSSLAGVIMNHTSLLIVYVISVIIMLISMIPGLKVQFNEAEITAEEIKHANTEEITRPTETTM</sequence>
<evidence type="ECO:0000256" key="4">
    <source>
        <dbReference type="ARBA" id="ARBA00022692"/>
    </source>
</evidence>
<keyword evidence="5 7" id="KW-1133">Transmembrane helix</keyword>
<feature type="transmembrane region" description="Helical" evidence="7">
    <location>
        <begin position="137"/>
        <end position="159"/>
    </location>
</feature>
<feature type="transmembrane region" description="Helical" evidence="7">
    <location>
        <begin position="285"/>
        <end position="305"/>
    </location>
</feature>
<feature type="transmembrane region" description="Helical" evidence="7">
    <location>
        <begin position="80"/>
        <end position="100"/>
    </location>
</feature>
<dbReference type="InterPro" id="IPR020846">
    <property type="entry name" value="MFS_dom"/>
</dbReference>
<dbReference type="RefSeq" id="WP_342551833.1">
    <property type="nucleotide sequence ID" value="NZ_CP159992.1"/>
</dbReference>
<dbReference type="GO" id="GO:0005886">
    <property type="term" value="C:plasma membrane"/>
    <property type="evidence" value="ECO:0007669"/>
    <property type="project" value="UniProtKB-SubCell"/>
</dbReference>
<dbReference type="CDD" id="cd06173">
    <property type="entry name" value="MFS_MefA_like"/>
    <property type="match status" value="1"/>
</dbReference>
<evidence type="ECO:0000313" key="9">
    <source>
        <dbReference type="EMBL" id="XCP96493.1"/>
    </source>
</evidence>
<evidence type="ECO:0000256" key="7">
    <source>
        <dbReference type="SAM" id="Phobius"/>
    </source>
</evidence>